<keyword evidence="6" id="KW-1185">Reference proteome</keyword>
<dbReference type="SUPFAM" id="SSF102405">
    <property type="entry name" value="MCP/YpsA-like"/>
    <property type="match status" value="1"/>
</dbReference>
<dbReference type="InterPro" id="IPR041614">
    <property type="entry name" value="DprA_WH"/>
</dbReference>
<dbReference type="GO" id="GO:0009294">
    <property type="term" value="P:DNA-mediated transformation"/>
    <property type="evidence" value="ECO:0007669"/>
    <property type="project" value="InterPro"/>
</dbReference>
<feature type="domain" description="Smf/DprA SLOG" evidence="3">
    <location>
        <begin position="101"/>
        <end position="309"/>
    </location>
</feature>
<name>A0A0B6RRU9_BURPL</name>
<dbReference type="PANTHER" id="PTHR43022:SF1">
    <property type="entry name" value="PROTEIN SMF"/>
    <property type="match status" value="1"/>
</dbReference>
<dbReference type="Pfam" id="PF17782">
    <property type="entry name" value="WHD_DprA"/>
    <property type="match status" value="1"/>
</dbReference>
<evidence type="ECO:0000259" key="4">
    <source>
        <dbReference type="Pfam" id="PF17782"/>
    </source>
</evidence>
<feature type="region of interest" description="Disordered" evidence="2">
    <location>
        <begin position="432"/>
        <end position="471"/>
    </location>
</feature>
<dbReference type="Gene3D" id="3.40.50.450">
    <property type="match status" value="1"/>
</dbReference>
<reference evidence="5 6" key="2">
    <citation type="journal article" date="2016" name="Appl. Microbiol. Biotechnol.">
        <title>Mutations improving production and secretion of extracellular lipase by Burkholderia glumae PG1.</title>
        <authorList>
            <person name="Knapp A."/>
            <person name="Voget S."/>
            <person name="Gao R."/>
            <person name="Zaburannyi N."/>
            <person name="Krysciak D."/>
            <person name="Breuer M."/>
            <person name="Hauer B."/>
            <person name="Streit W.R."/>
            <person name="Muller R."/>
            <person name="Daniel R."/>
            <person name="Jaeger K.E."/>
        </authorList>
    </citation>
    <scope>NUCLEOTIDE SEQUENCE [LARGE SCALE GENOMIC DNA]</scope>
    <source>
        <strain evidence="5 6">PG1</strain>
    </source>
</reference>
<accession>A0A0B6RRU9</accession>
<dbReference type="Proteomes" id="UP000031838">
    <property type="component" value="Chromosome 1"/>
</dbReference>
<feature type="compositionally biased region" description="Basic and acidic residues" evidence="2">
    <location>
        <begin position="353"/>
        <end position="366"/>
    </location>
</feature>
<evidence type="ECO:0000313" key="6">
    <source>
        <dbReference type="Proteomes" id="UP000031838"/>
    </source>
</evidence>
<dbReference type="AlphaFoldDB" id="A0A0B6RRU9"/>
<organism evidence="5 6">
    <name type="scientific">Burkholderia plantarii</name>
    <dbReference type="NCBI Taxonomy" id="41899"/>
    <lineage>
        <taxon>Bacteria</taxon>
        <taxon>Pseudomonadati</taxon>
        <taxon>Pseudomonadota</taxon>
        <taxon>Betaproteobacteria</taxon>
        <taxon>Burkholderiales</taxon>
        <taxon>Burkholderiaceae</taxon>
        <taxon>Burkholderia</taxon>
    </lineage>
</organism>
<evidence type="ECO:0000259" key="3">
    <source>
        <dbReference type="Pfam" id="PF02481"/>
    </source>
</evidence>
<proteinExistence type="inferred from homology"/>
<evidence type="ECO:0000256" key="2">
    <source>
        <dbReference type="SAM" id="MobiDB-lite"/>
    </source>
</evidence>
<comment type="similarity">
    <text evidence="1">Belongs to the DprA/Smf family.</text>
</comment>
<dbReference type="HOGENOM" id="CLU_029601_1_0_4"/>
<protein>
    <submittedName>
        <fullName evidence="5">Putative DNA processing protein DprA</fullName>
    </submittedName>
</protein>
<dbReference type="RefSeq" id="WP_404990959.1">
    <property type="nucleotide sequence ID" value="NZ_CP002580.1"/>
</dbReference>
<evidence type="ECO:0000256" key="1">
    <source>
        <dbReference type="ARBA" id="ARBA00006525"/>
    </source>
</evidence>
<gene>
    <name evidence="5" type="primary">dprA</name>
    <name evidence="5" type="ORF">BGL_1c35990</name>
</gene>
<reference evidence="6" key="1">
    <citation type="submission" date="2011-03" db="EMBL/GenBank/DDBJ databases">
        <authorList>
            <person name="Voget S."/>
            <person name="Streit W.R."/>
            <person name="Jaeger K.E."/>
            <person name="Daniel R."/>
        </authorList>
    </citation>
    <scope>NUCLEOTIDE SEQUENCE [LARGE SCALE GENOMIC DNA]</scope>
    <source>
        <strain evidence="6">PG1</strain>
    </source>
</reference>
<dbReference type="InterPro" id="IPR003488">
    <property type="entry name" value="DprA"/>
</dbReference>
<feature type="domain" description="DprA winged helix" evidence="4">
    <location>
        <begin position="374"/>
        <end position="432"/>
    </location>
</feature>
<dbReference type="Gene3D" id="1.10.10.10">
    <property type="entry name" value="Winged helix-like DNA-binding domain superfamily/Winged helix DNA-binding domain"/>
    <property type="match status" value="1"/>
</dbReference>
<dbReference type="PANTHER" id="PTHR43022">
    <property type="entry name" value="PROTEIN SMF"/>
    <property type="match status" value="1"/>
</dbReference>
<feature type="region of interest" description="Disordered" evidence="2">
    <location>
        <begin position="341"/>
        <end position="382"/>
    </location>
</feature>
<evidence type="ECO:0000313" key="5">
    <source>
        <dbReference type="EMBL" id="AJK48072.1"/>
    </source>
</evidence>
<dbReference type="EMBL" id="CP002580">
    <property type="protein sequence ID" value="AJK48072.1"/>
    <property type="molecule type" value="Genomic_DNA"/>
</dbReference>
<sequence length="471" mass="48418">MAAFGPLAARRAAPMSEAPLTREALLAWLHLAAVPGLPAAAREALLRAFDSVEALVGADHATLASLAGEAAARAVHVPRAAALDADADAVHDWLAKPGHRLVTRHDADYPPRFAALYDPPPLLYVKGDAARLHRRAVAIVGSRLATPQGRADATWFARALAAAGLVVVSGLARGIDAAAHRGALDSAAGTVAIVGTGVDRVYPAAHHLLAEAIAQHGAVLSEWPLGTPARAANFPQRNRLIAALCDGVLVVEAAPRSGSLITARAANDIGRDVFALPGSIHAPLARGCHALIRDGAKLVETPADVLEEFGITVRDAVRQAAATASPETRFRAAAIAAADSRQAAPMHAAGGRAPREKTGPNEREVMRPAGHGAPNASDTEPLPPDALALLDALGHGPVPADLLASRAGLAADVLPHLLLRLELAGRVASLPGDRYQRLDPPPSGVSAAVLHSGDKAQPAPPSSSKESSCPR</sequence>
<dbReference type="InterPro" id="IPR057666">
    <property type="entry name" value="DrpA_SLOG"/>
</dbReference>
<feature type="compositionally biased region" description="Polar residues" evidence="2">
    <location>
        <begin position="462"/>
        <end position="471"/>
    </location>
</feature>
<dbReference type="NCBIfam" id="TIGR00732">
    <property type="entry name" value="dprA"/>
    <property type="match status" value="1"/>
</dbReference>
<dbReference type="Pfam" id="PF02481">
    <property type="entry name" value="DNA_processg_A"/>
    <property type="match status" value="1"/>
</dbReference>
<dbReference type="KEGG" id="bgp:BGL_1c35990"/>
<dbReference type="InterPro" id="IPR036388">
    <property type="entry name" value="WH-like_DNA-bd_sf"/>
</dbReference>